<reference evidence="2" key="1">
    <citation type="journal article" date="2017" name="Genome Biol.">
        <title>Comparative genomics reveals high biological diversity and specific adaptations in the industrially and medically important fungal genus Aspergillus.</title>
        <authorList>
            <person name="de Vries R.P."/>
            <person name="Riley R."/>
            <person name="Wiebenga A."/>
            <person name="Aguilar-Osorio G."/>
            <person name="Amillis S."/>
            <person name="Uchima C.A."/>
            <person name="Anderluh G."/>
            <person name="Asadollahi M."/>
            <person name="Askin M."/>
            <person name="Barry K."/>
            <person name="Battaglia E."/>
            <person name="Bayram O."/>
            <person name="Benocci T."/>
            <person name="Braus-Stromeyer S.A."/>
            <person name="Caldana C."/>
            <person name="Canovas D."/>
            <person name="Cerqueira G.C."/>
            <person name="Chen F."/>
            <person name="Chen W."/>
            <person name="Choi C."/>
            <person name="Clum A."/>
            <person name="Dos Santos R.A."/>
            <person name="Damasio A.R."/>
            <person name="Diallinas G."/>
            <person name="Emri T."/>
            <person name="Fekete E."/>
            <person name="Flipphi M."/>
            <person name="Freyberg S."/>
            <person name="Gallo A."/>
            <person name="Gournas C."/>
            <person name="Habgood R."/>
            <person name="Hainaut M."/>
            <person name="Harispe M.L."/>
            <person name="Henrissat B."/>
            <person name="Hilden K.S."/>
            <person name="Hope R."/>
            <person name="Hossain A."/>
            <person name="Karabika E."/>
            <person name="Karaffa L."/>
            <person name="Karanyi Z."/>
            <person name="Krasevec N."/>
            <person name="Kuo A."/>
            <person name="Kusch H."/>
            <person name="LaButti K."/>
            <person name="Lagendijk E.L."/>
            <person name="Lapidus A."/>
            <person name="Levasseur A."/>
            <person name="Lindquist E."/>
            <person name="Lipzen A."/>
            <person name="Logrieco A.F."/>
            <person name="MacCabe A."/>
            <person name="Maekelae M.R."/>
            <person name="Malavazi I."/>
            <person name="Melin P."/>
            <person name="Meyer V."/>
            <person name="Mielnichuk N."/>
            <person name="Miskei M."/>
            <person name="Molnar A.P."/>
            <person name="Mule G."/>
            <person name="Ngan C.Y."/>
            <person name="Orejas M."/>
            <person name="Orosz E."/>
            <person name="Ouedraogo J.P."/>
            <person name="Overkamp K.M."/>
            <person name="Park H.-S."/>
            <person name="Perrone G."/>
            <person name="Piumi F."/>
            <person name="Punt P.J."/>
            <person name="Ram A.F."/>
            <person name="Ramon A."/>
            <person name="Rauscher S."/>
            <person name="Record E."/>
            <person name="Riano-Pachon D.M."/>
            <person name="Robert V."/>
            <person name="Roehrig J."/>
            <person name="Ruller R."/>
            <person name="Salamov A."/>
            <person name="Salih N.S."/>
            <person name="Samson R.A."/>
            <person name="Sandor E."/>
            <person name="Sanguinetti M."/>
            <person name="Schuetze T."/>
            <person name="Sepcic K."/>
            <person name="Shelest E."/>
            <person name="Sherlock G."/>
            <person name="Sophianopoulou V."/>
            <person name="Squina F.M."/>
            <person name="Sun H."/>
            <person name="Susca A."/>
            <person name="Todd R.B."/>
            <person name="Tsang A."/>
            <person name="Unkles S.E."/>
            <person name="van de Wiele N."/>
            <person name="van Rossen-Uffink D."/>
            <person name="Oliveira J.V."/>
            <person name="Vesth T.C."/>
            <person name="Visser J."/>
            <person name="Yu J.-H."/>
            <person name="Zhou M."/>
            <person name="Andersen M.R."/>
            <person name="Archer D.B."/>
            <person name="Baker S.E."/>
            <person name="Benoit I."/>
            <person name="Brakhage A.A."/>
            <person name="Braus G.H."/>
            <person name="Fischer R."/>
            <person name="Frisvad J.C."/>
            <person name="Goldman G.H."/>
            <person name="Houbraken J."/>
            <person name="Oakley B."/>
            <person name="Pocsi I."/>
            <person name="Scazzocchio C."/>
            <person name="Seiboth B."/>
            <person name="vanKuyk P.A."/>
            <person name="Wortman J."/>
            <person name="Dyer P.S."/>
            <person name="Grigoriev I.V."/>
        </authorList>
    </citation>
    <scope>NUCLEOTIDE SEQUENCE [LARGE SCALE GENOMIC DNA]</scope>
    <source>
        <strain evidence="2">CBS 516.65</strain>
    </source>
</reference>
<dbReference type="InterPro" id="IPR011009">
    <property type="entry name" value="Kinase-like_dom_sf"/>
</dbReference>
<dbReference type="STRING" id="1160497.A0A1L9VI26"/>
<dbReference type="RefSeq" id="XP_022400241.1">
    <property type="nucleotide sequence ID" value="XM_022548328.1"/>
</dbReference>
<dbReference type="EMBL" id="KV878899">
    <property type="protein sequence ID" value="OJJ83543.1"/>
    <property type="molecule type" value="Genomic_DNA"/>
</dbReference>
<protein>
    <recommendedName>
        <fullName evidence="3">Protein kinase domain-containing protein</fullName>
    </recommendedName>
</protein>
<dbReference type="VEuPathDB" id="FungiDB:ASPGLDRAFT_58636"/>
<evidence type="ECO:0008006" key="3">
    <source>
        <dbReference type="Google" id="ProtNLM"/>
    </source>
</evidence>
<dbReference type="SUPFAM" id="SSF56112">
    <property type="entry name" value="Protein kinase-like (PK-like)"/>
    <property type="match status" value="1"/>
</dbReference>
<dbReference type="GeneID" id="34464588"/>
<organism evidence="1 2">
    <name type="scientific">Aspergillus glaucus CBS 516.65</name>
    <dbReference type="NCBI Taxonomy" id="1160497"/>
    <lineage>
        <taxon>Eukaryota</taxon>
        <taxon>Fungi</taxon>
        <taxon>Dikarya</taxon>
        <taxon>Ascomycota</taxon>
        <taxon>Pezizomycotina</taxon>
        <taxon>Eurotiomycetes</taxon>
        <taxon>Eurotiomycetidae</taxon>
        <taxon>Eurotiales</taxon>
        <taxon>Aspergillaceae</taxon>
        <taxon>Aspergillus</taxon>
        <taxon>Aspergillus subgen. Aspergillus</taxon>
    </lineage>
</organism>
<dbReference type="Proteomes" id="UP000184300">
    <property type="component" value="Unassembled WGS sequence"/>
</dbReference>
<accession>A0A1L9VI26</accession>
<dbReference type="AlphaFoldDB" id="A0A1L9VI26"/>
<keyword evidence="2" id="KW-1185">Reference proteome</keyword>
<name>A0A1L9VI26_ASPGL</name>
<evidence type="ECO:0000313" key="2">
    <source>
        <dbReference type="Proteomes" id="UP000184300"/>
    </source>
</evidence>
<sequence length="281" mass="31137">MAPAQKLDPPFDLPVRKSSIIPGTIFPSTPVHKDTGKCEFIKHGSPYDQRDRLFVGLSRSWRGIDAIEFKDGSLVGYISHCNTEGKDIPVYHLSQVSHPSLLIAREIFVARGNVYFCYGHWGITLNEIEQLWPVYQLSEVEVALVCKATLEGLRYLHEDLDICYGGLTGENVLITEGGDVRITSIGESLLKKPKSNIHSKAKDIQAVCNAAWRLLRLERLVRVRGTIGLLADDLAGAPPTATADDLLQHPFLQTSAVSWCLRPVYTLCTIAQGSKQDTEII</sequence>
<dbReference type="Gene3D" id="1.10.510.10">
    <property type="entry name" value="Transferase(Phosphotransferase) domain 1"/>
    <property type="match status" value="1"/>
</dbReference>
<dbReference type="OrthoDB" id="4062651at2759"/>
<proteinExistence type="predicted"/>
<evidence type="ECO:0000313" key="1">
    <source>
        <dbReference type="EMBL" id="OJJ83543.1"/>
    </source>
</evidence>
<gene>
    <name evidence="1" type="ORF">ASPGLDRAFT_58636</name>
</gene>